<evidence type="ECO:0008006" key="3">
    <source>
        <dbReference type="Google" id="ProtNLM"/>
    </source>
</evidence>
<dbReference type="Gene3D" id="3.30.70.1230">
    <property type="entry name" value="Nucleotide cyclase"/>
    <property type="match status" value="1"/>
</dbReference>
<accession>A0ABS7FYZ6</accession>
<dbReference type="InterPro" id="IPR029787">
    <property type="entry name" value="Nucleotide_cyclase"/>
</dbReference>
<protein>
    <recommendedName>
        <fullName evidence="3">Adenylate/guanylate cyclase domain-containing protein</fullName>
    </recommendedName>
</protein>
<dbReference type="Proteomes" id="UP000774570">
    <property type="component" value="Unassembled WGS sequence"/>
</dbReference>
<dbReference type="SUPFAM" id="SSF55073">
    <property type="entry name" value="Nucleotide cyclase"/>
    <property type="match status" value="1"/>
</dbReference>
<dbReference type="RefSeq" id="WP_220168893.1">
    <property type="nucleotide sequence ID" value="NZ_JAIBOA010000017.1"/>
</dbReference>
<evidence type="ECO:0000313" key="1">
    <source>
        <dbReference type="EMBL" id="MBW8485662.1"/>
    </source>
</evidence>
<name>A0ABS7FYZ6_9ACTN</name>
<comment type="caution">
    <text evidence="1">The sequence shown here is derived from an EMBL/GenBank/DDBJ whole genome shotgun (WGS) entry which is preliminary data.</text>
</comment>
<keyword evidence="2" id="KW-1185">Reference proteome</keyword>
<evidence type="ECO:0000313" key="2">
    <source>
        <dbReference type="Proteomes" id="UP000774570"/>
    </source>
</evidence>
<gene>
    <name evidence="1" type="ORF">K1Y72_24995</name>
</gene>
<reference evidence="1 2" key="1">
    <citation type="submission" date="2021-07" db="EMBL/GenBank/DDBJ databases">
        <title>Actinomadura sp. PM05-2 isolated from lichen.</title>
        <authorList>
            <person name="Somphong A."/>
            <person name="Phongsopitanun W."/>
            <person name="Tanasupawat S."/>
            <person name="Peongsungnone V."/>
        </authorList>
    </citation>
    <scope>NUCLEOTIDE SEQUENCE [LARGE SCALE GENOMIC DNA]</scope>
    <source>
        <strain evidence="1 2">PM05-2</strain>
    </source>
</reference>
<sequence>MMAPPAGAPPGLSHGRLSFRFVVGVDVAGFSPLCAADQAEVQRDLARALDEAATGAGLERTQWVRQVAGDGELAFLPSDTDVLRLVGAFPRELERALADVNAQRTPRLRVRFALHHGTLMDGPFGPVGSAPIVAARLLDAQVLRDELARGGADLALIVSRRIYDDIVQTGLEGLDPAVFEPVDVRAKGRAFPAYIRRNPPGGRAVQVAEPASRRSLKRLRAAVLL</sequence>
<proteinExistence type="predicted"/>
<dbReference type="EMBL" id="JAIBOA010000017">
    <property type="protein sequence ID" value="MBW8485662.1"/>
    <property type="molecule type" value="Genomic_DNA"/>
</dbReference>
<organism evidence="1 2">
    <name type="scientific">Actinomadura parmotrematis</name>
    <dbReference type="NCBI Taxonomy" id="2864039"/>
    <lineage>
        <taxon>Bacteria</taxon>
        <taxon>Bacillati</taxon>
        <taxon>Actinomycetota</taxon>
        <taxon>Actinomycetes</taxon>
        <taxon>Streptosporangiales</taxon>
        <taxon>Thermomonosporaceae</taxon>
        <taxon>Actinomadura</taxon>
    </lineage>
</organism>